<evidence type="ECO:0000313" key="7">
    <source>
        <dbReference type="EMBL" id="MDG4694976.1"/>
    </source>
</evidence>
<dbReference type="GO" id="GO:0019148">
    <property type="term" value="F:D-cysteine desulfhydrase activity"/>
    <property type="evidence" value="ECO:0007669"/>
    <property type="project" value="TreeGrafter"/>
</dbReference>
<evidence type="ECO:0000259" key="6">
    <source>
        <dbReference type="Pfam" id="PF00291"/>
    </source>
</evidence>
<dbReference type="SUPFAM" id="SSF53686">
    <property type="entry name" value="Tryptophan synthase beta subunit-like PLP-dependent enzymes"/>
    <property type="match status" value="1"/>
</dbReference>
<dbReference type="Proteomes" id="UP001156701">
    <property type="component" value="Unassembled WGS sequence"/>
</dbReference>
<comment type="cofactor">
    <cofactor evidence="1">
        <name>pyridoxal 5'-phosphate</name>
        <dbReference type="ChEBI" id="CHEBI:597326"/>
    </cofactor>
</comment>
<dbReference type="InterPro" id="IPR001926">
    <property type="entry name" value="TrpB-like_PALP"/>
</dbReference>
<reference evidence="7" key="1">
    <citation type="submission" date="2023-03" db="EMBL/GenBank/DDBJ databases">
        <title>a new species belonging to Providencia genus.</title>
        <authorList>
            <person name="Yang W."/>
            <person name="Hu F."/>
            <person name="Shen S."/>
            <person name="Ding L."/>
            <person name="Yin D."/>
        </authorList>
    </citation>
    <scope>NUCLEOTIDE SEQUENCE</scope>
    <source>
        <strain evidence="7">CRE-3FA-0001</strain>
    </source>
</reference>
<protein>
    <submittedName>
        <fullName evidence="7">Pyridoxal-phosphate dependent enzyme</fullName>
    </submittedName>
</protein>
<evidence type="ECO:0000256" key="2">
    <source>
        <dbReference type="ARBA" id="ARBA00008639"/>
    </source>
</evidence>
<dbReference type="InterPro" id="IPR027278">
    <property type="entry name" value="ACCD_DCysDesulf"/>
</dbReference>
<dbReference type="PIRSF" id="PIRSF006278">
    <property type="entry name" value="ACCD_DCysDesulf"/>
    <property type="match status" value="1"/>
</dbReference>
<accession>A0AA42FE77</accession>
<dbReference type="EMBL" id="JARRYG010000002">
    <property type="protein sequence ID" value="MDG4694976.1"/>
    <property type="molecule type" value="Genomic_DNA"/>
</dbReference>
<evidence type="ECO:0000256" key="4">
    <source>
        <dbReference type="PIRSR" id="PIRSR006278-1"/>
    </source>
</evidence>
<sequence>MSAITPLEKVNSVTDINLYIKRDDLYPISGGGNKGRKLNYILKKCLEEKCNAVVTCGGIQSNHVRATAIRCRELGIECTIIIHSTPLEHSTGNLKILELLGVRLVYCELSDISKVMDLEMERYCRLGYSPFYIWGGGHCYEGTLAYFDAVSELKEQSEIEFDAVFLASGTGATQAGLHCGFKHYYNHTIVHGISVARDQNRGTSEIKKSVEEFVSISNLNNNYINNIVFTDKYNCGGYEKTCNELSEIISKVAKNTGIILDPVYTGKAWMGMENIIKTEQYPKNTNVLFWHTGGLLNLMA</sequence>
<keyword evidence="3 5" id="KW-0663">Pyridoxal phosphate</keyword>
<comment type="caution">
    <text evidence="7">The sequence shown here is derived from an EMBL/GenBank/DDBJ whole genome shotgun (WGS) entry which is preliminary data.</text>
</comment>
<dbReference type="PANTHER" id="PTHR43780">
    <property type="entry name" value="1-AMINOCYCLOPROPANE-1-CARBOXYLATE DEAMINASE-RELATED"/>
    <property type="match status" value="1"/>
</dbReference>
<feature type="domain" description="Tryptophan synthase beta chain-like PALP" evidence="6">
    <location>
        <begin position="5"/>
        <end position="293"/>
    </location>
</feature>
<name>A0AA42FE77_9GAMM</name>
<dbReference type="Gene3D" id="3.40.50.1100">
    <property type="match status" value="2"/>
</dbReference>
<proteinExistence type="inferred from homology"/>
<dbReference type="InterPro" id="IPR036052">
    <property type="entry name" value="TrpB-like_PALP_sf"/>
</dbReference>
<evidence type="ECO:0000256" key="5">
    <source>
        <dbReference type="PIRSR" id="PIRSR006278-2"/>
    </source>
</evidence>
<dbReference type="Pfam" id="PF00291">
    <property type="entry name" value="PALP"/>
    <property type="match status" value="1"/>
</dbReference>
<feature type="active site" description="Nucleophile" evidence="4">
    <location>
        <position position="61"/>
    </location>
</feature>
<dbReference type="RefSeq" id="WP_278030639.1">
    <property type="nucleotide sequence ID" value="NZ_JARRYG010000002.1"/>
</dbReference>
<gene>
    <name evidence="7" type="ORF">P7V44_01835</name>
</gene>
<dbReference type="AlphaFoldDB" id="A0AA42FE77"/>
<dbReference type="PANTHER" id="PTHR43780:SF2">
    <property type="entry name" value="1-AMINOCYCLOPROPANE-1-CARBOXYLATE DEAMINASE-RELATED"/>
    <property type="match status" value="1"/>
</dbReference>
<evidence type="ECO:0000256" key="3">
    <source>
        <dbReference type="ARBA" id="ARBA00022898"/>
    </source>
</evidence>
<evidence type="ECO:0000313" key="8">
    <source>
        <dbReference type="Proteomes" id="UP001156701"/>
    </source>
</evidence>
<feature type="modified residue" description="N6-(pyridoxal phosphate)lysine" evidence="5">
    <location>
        <position position="34"/>
    </location>
</feature>
<organism evidence="7 8">
    <name type="scientific">Providencia huashanensis</name>
    <dbReference type="NCBI Taxonomy" id="3037798"/>
    <lineage>
        <taxon>Bacteria</taxon>
        <taxon>Pseudomonadati</taxon>
        <taxon>Pseudomonadota</taxon>
        <taxon>Gammaproteobacteria</taxon>
        <taxon>Enterobacterales</taxon>
        <taxon>Morganellaceae</taxon>
        <taxon>Providencia</taxon>
    </lineage>
</organism>
<comment type="similarity">
    <text evidence="2">Belongs to the ACC deaminase/D-cysteine desulfhydrase family.</text>
</comment>
<evidence type="ECO:0000256" key="1">
    <source>
        <dbReference type="ARBA" id="ARBA00001933"/>
    </source>
</evidence>